<evidence type="ECO:0000259" key="2">
    <source>
        <dbReference type="Pfam" id="PF13581"/>
    </source>
</evidence>
<dbReference type="STRING" id="591159.SSQG_06382"/>
<keyword evidence="1" id="KW-0723">Serine/threonine-protein kinase</keyword>
<dbReference type="eggNOG" id="COG2172">
    <property type="taxonomic scope" value="Bacteria"/>
</dbReference>
<dbReference type="PANTHER" id="PTHR35526:SF3">
    <property type="entry name" value="ANTI-SIGMA-F FACTOR RSBW"/>
    <property type="match status" value="1"/>
</dbReference>
<dbReference type="Pfam" id="PF13581">
    <property type="entry name" value="HATPase_c_2"/>
    <property type="match status" value="1"/>
</dbReference>
<dbReference type="HOGENOM" id="CLU_090336_4_2_11"/>
<dbReference type="RefSeq" id="WP_003994002.1">
    <property type="nucleotide sequence ID" value="NZ_GG657757.1"/>
</dbReference>
<gene>
    <name evidence="3" type="ORF">SSQG_06382</name>
</gene>
<organism evidence="3 4">
    <name type="scientific">Streptomyces viridochromogenes (strain DSM 40736 / JCM 4977 / BCRC 1201 / Tue 494)</name>
    <dbReference type="NCBI Taxonomy" id="591159"/>
    <lineage>
        <taxon>Bacteria</taxon>
        <taxon>Bacillati</taxon>
        <taxon>Actinomycetota</taxon>
        <taxon>Actinomycetes</taxon>
        <taxon>Kitasatosporales</taxon>
        <taxon>Streptomycetaceae</taxon>
        <taxon>Streptomyces</taxon>
    </lineage>
</organism>
<dbReference type="SUPFAM" id="SSF55874">
    <property type="entry name" value="ATPase domain of HSP90 chaperone/DNA topoisomerase II/histidine kinase"/>
    <property type="match status" value="1"/>
</dbReference>
<dbReference type="EMBL" id="GG657757">
    <property type="protein sequence ID" value="EFL35864.1"/>
    <property type="molecule type" value="Genomic_DNA"/>
</dbReference>
<reference evidence="4" key="1">
    <citation type="submission" date="2009-02" db="EMBL/GenBank/DDBJ databases">
        <title>Annotation of Streptomyces viridochromogenes strain DSM 40736.</title>
        <authorList>
            <consortium name="The Broad Institute Genome Sequencing Platform"/>
            <consortium name="Broad Institute Microbial Sequencing Center"/>
            <person name="Fischbach M."/>
            <person name="Godfrey P."/>
            <person name="Ward D."/>
            <person name="Young S."/>
            <person name="Zeng Q."/>
            <person name="Koehrsen M."/>
            <person name="Alvarado L."/>
            <person name="Berlin A.M."/>
            <person name="Bochicchio J."/>
            <person name="Borenstein D."/>
            <person name="Chapman S.B."/>
            <person name="Chen Z."/>
            <person name="Engels R."/>
            <person name="Freedman E."/>
            <person name="Gellesch M."/>
            <person name="Goldberg J."/>
            <person name="Griggs A."/>
            <person name="Gujja S."/>
            <person name="Heilman E.R."/>
            <person name="Heiman D.I."/>
            <person name="Hepburn T.A."/>
            <person name="Howarth C."/>
            <person name="Jen D."/>
            <person name="Larson L."/>
            <person name="Lewis B."/>
            <person name="Mehta T."/>
            <person name="Park D."/>
            <person name="Pearson M."/>
            <person name="Richards J."/>
            <person name="Roberts A."/>
            <person name="Saif S."/>
            <person name="Shea T.D."/>
            <person name="Shenoy N."/>
            <person name="Sisk P."/>
            <person name="Stolte C."/>
            <person name="Sykes S.N."/>
            <person name="Thomson T."/>
            <person name="Walk T."/>
            <person name="White J."/>
            <person name="Yandava C."/>
            <person name="Straight P."/>
            <person name="Clardy J."/>
            <person name="Hung D."/>
            <person name="Kolter R."/>
            <person name="Mekalanos J."/>
            <person name="Walker S."/>
            <person name="Walsh C.T."/>
            <person name="Wieland-Brown L.C."/>
            <person name="Haas B."/>
            <person name="Nusbaum C."/>
            <person name="Birren B."/>
        </authorList>
    </citation>
    <scope>NUCLEOTIDE SEQUENCE [LARGE SCALE GENOMIC DNA]</scope>
    <source>
        <strain evidence="4">DSM 40736 / JCM 4977 / BCRC 1201 / Tue 494</strain>
    </source>
</reference>
<sequence length="165" mass="17424">MSPFPSSRPAVAVLGADVADRATWHLPSVAASARSARRQVVAQLDGWGLSQVADDATLIVSELVTKAVCHGSGPVWHTVRHIPDGAADVVRLEVGDHGLGWAGVPEPRERGDGSSCGGRGLLLVEALSSRWGAWRLPHGFVVWAEVSVRSSVGSLDVHVESQSRK</sequence>
<proteinExistence type="predicted"/>
<dbReference type="Proteomes" id="UP000004184">
    <property type="component" value="Unassembled WGS sequence"/>
</dbReference>
<dbReference type="Gene3D" id="3.30.565.10">
    <property type="entry name" value="Histidine kinase-like ATPase, C-terminal domain"/>
    <property type="match status" value="1"/>
</dbReference>
<dbReference type="CDD" id="cd16936">
    <property type="entry name" value="HATPase_RsbW-like"/>
    <property type="match status" value="1"/>
</dbReference>
<name>D9X436_STRVT</name>
<accession>D9X436</accession>
<dbReference type="InterPro" id="IPR003594">
    <property type="entry name" value="HATPase_dom"/>
</dbReference>
<dbReference type="PANTHER" id="PTHR35526">
    <property type="entry name" value="ANTI-SIGMA-F FACTOR RSBW-RELATED"/>
    <property type="match status" value="1"/>
</dbReference>
<dbReference type="AlphaFoldDB" id="D9X436"/>
<keyword evidence="1" id="KW-0418">Kinase</keyword>
<dbReference type="InterPro" id="IPR036890">
    <property type="entry name" value="HATPase_C_sf"/>
</dbReference>
<evidence type="ECO:0000313" key="3">
    <source>
        <dbReference type="EMBL" id="EFL35864.1"/>
    </source>
</evidence>
<dbReference type="InterPro" id="IPR050267">
    <property type="entry name" value="Anti-sigma-factor_SerPK"/>
</dbReference>
<keyword evidence="1" id="KW-0808">Transferase</keyword>
<keyword evidence="4" id="KW-1185">Reference proteome</keyword>
<evidence type="ECO:0000313" key="4">
    <source>
        <dbReference type="Proteomes" id="UP000004184"/>
    </source>
</evidence>
<evidence type="ECO:0000256" key="1">
    <source>
        <dbReference type="ARBA" id="ARBA00022527"/>
    </source>
</evidence>
<dbReference type="GO" id="GO:0004674">
    <property type="term" value="F:protein serine/threonine kinase activity"/>
    <property type="evidence" value="ECO:0007669"/>
    <property type="project" value="UniProtKB-KW"/>
</dbReference>
<feature type="domain" description="Histidine kinase/HSP90-like ATPase" evidence="2">
    <location>
        <begin position="28"/>
        <end position="131"/>
    </location>
</feature>
<protein>
    <submittedName>
        <fullName evidence="3">Predicted protein</fullName>
    </submittedName>
</protein>